<accession>A0A2M7CQL6</accession>
<dbReference type="FunFam" id="3.30.1440.10:FF:000001">
    <property type="entry name" value="50S ribosomal protein L5"/>
    <property type="match status" value="1"/>
</dbReference>
<evidence type="ECO:0000259" key="8">
    <source>
        <dbReference type="Pfam" id="PF00673"/>
    </source>
</evidence>
<feature type="domain" description="Large ribosomal subunit protein uL5 C-terminal" evidence="8">
    <location>
        <begin position="80"/>
        <end position="171"/>
    </location>
</feature>
<sequence length="175" mass="19772">MNTKIIKKTKIKSKNDLAVPRLEKIVINVGVGRMSQQSNFTEKILPEIIKDFATITGQKPALTSAKKSIAGFKTREGQVVGMKATLRRQRMKDFLERLVKITLPRVKDFKGIELKNIDSNGNLTIGMKENVVFPEINPEFLKFDFGLEISIVSNAKTKEEAIKLYRLLGIPLKKD</sequence>
<dbReference type="InterPro" id="IPR031310">
    <property type="entry name" value="Ribosomal_uL5_N"/>
</dbReference>
<organism evidence="9 10">
    <name type="scientific">Candidatus Wolfebacteria bacterium CG02_land_8_20_14_3_00_37_12</name>
    <dbReference type="NCBI Taxonomy" id="1975066"/>
    <lineage>
        <taxon>Bacteria</taxon>
        <taxon>Candidatus Wolfeibacteriota</taxon>
    </lineage>
</organism>
<dbReference type="SUPFAM" id="SSF55282">
    <property type="entry name" value="RL5-like"/>
    <property type="match status" value="1"/>
</dbReference>
<dbReference type="Pfam" id="PF00281">
    <property type="entry name" value="Ribosomal_L5"/>
    <property type="match status" value="1"/>
</dbReference>
<evidence type="ECO:0000256" key="6">
    <source>
        <dbReference type="RuleBase" id="RU003930"/>
    </source>
</evidence>
<evidence type="ECO:0000256" key="3">
    <source>
        <dbReference type="ARBA" id="ARBA00023274"/>
    </source>
</evidence>
<name>A0A2M7CQL6_9BACT</name>
<dbReference type="InterPro" id="IPR020930">
    <property type="entry name" value="Ribosomal_uL5_bac-type"/>
</dbReference>
<dbReference type="PANTHER" id="PTHR11994">
    <property type="entry name" value="60S RIBOSOMAL PROTEIN L11-RELATED"/>
    <property type="match status" value="1"/>
</dbReference>
<comment type="similarity">
    <text evidence="1 6">Belongs to the universal ribosomal protein uL5 family.</text>
</comment>
<gene>
    <name evidence="9" type="ORF">COS33_00300</name>
</gene>
<dbReference type="GO" id="GO:0006412">
    <property type="term" value="P:translation"/>
    <property type="evidence" value="ECO:0007669"/>
    <property type="project" value="InterPro"/>
</dbReference>
<dbReference type="InterPro" id="IPR022803">
    <property type="entry name" value="Ribosomal_uL5_dom_sf"/>
</dbReference>
<feature type="domain" description="Large ribosomal subunit protein uL5 N-terminal" evidence="7">
    <location>
        <begin position="16"/>
        <end position="75"/>
    </location>
</feature>
<dbReference type="Proteomes" id="UP000230595">
    <property type="component" value="Unassembled WGS sequence"/>
</dbReference>
<dbReference type="InterPro" id="IPR031309">
    <property type="entry name" value="Ribosomal_uL5_C"/>
</dbReference>
<dbReference type="NCBIfam" id="NF000585">
    <property type="entry name" value="PRK00010.1"/>
    <property type="match status" value="1"/>
</dbReference>
<dbReference type="PIRSF" id="PIRSF002161">
    <property type="entry name" value="Ribosomal_L5"/>
    <property type="match status" value="1"/>
</dbReference>
<evidence type="ECO:0000256" key="4">
    <source>
        <dbReference type="ARBA" id="ARBA00035245"/>
    </source>
</evidence>
<dbReference type="Gene3D" id="3.30.1440.10">
    <property type="match status" value="1"/>
</dbReference>
<reference evidence="10" key="1">
    <citation type="submission" date="2017-09" db="EMBL/GenBank/DDBJ databases">
        <title>Depth-based differentiation of microbial function through sediment-hosted aquifers and enrichment of novel symbionts in the deep terrestrial subsurface.</title>
        <authorList>
            <person name="Probst A.J."/>
            <person name="Ladd B."/>
            <person name="Jarett J.K."/>
            <person name="Geller-Mcgrath D.E."/>
            <person name="Sieber C.M.K."/>
            <person name="Emerson J.B."/>
            <person name="Anantharaman K."/>
            <person name="Thomas B.C."/>
            <person name="Malmstrom R."/>
            <person name="Stieglmeier M."/>
            <person name="Klingl A."/>
            <person name="Woyke T."/>
            <person name="Ryan C.M."/>
            <person name="Banfield J.F."/>
        </authorList>
    </citation>
    <scope>NUCLEOTIDE SEQUENCE [LARGE SCALE GENOMIC DNA]</scope>
</reference>
<protein>
    <recommendedName>
        <fullName evidence="4">Large ribosomal subunit protein uL5</fullName>
    </recommendedName>
    <alternativeName>
        <fullName evidence="5">50S ribosomal protein L5</fullName>
    </alternativeName>
</protein>
<evidence type="ECO:0000256" key="2">
    <source>
        <dbReference type="ARBA" id="ARBA00022980"/>
    </source>
</evidence>
<dbReference type="EMBL" id="PEUH01000006">
    <property type="protein sequence ID" value="PIV31958.1"/>
    <property type="molecule type" value="Genomic_DNA"/>
</dbReference>
<evidence type="ECO:0000256" key="1">
    <source>
        <dbReference type="ARBA" id="ARBA00008553"/>
    </source>
</evidence>
<dbReference type="Pfam" id="PF00673">
    <property type="entry name" value="Ribosomal_L5_C"/>
    <property type="match status" value="1"/>
</dbReference>
<evidence type="ECO:0000313" key="10">
    <source>
        <dbReference type="Proteomes" id="UP000230595"/>
    </source>
</evidence>
<keyword evidence="3 6" id="KW-0687">Ribonucleoprotein</keyword>
<evidence type="ECO:0000313" key="9">
    <source>
        <dbReference type="EMBL" id="PIV31958.1"/>
    </source>
</evidence>
<dbReference type="InterPro" id="IPR002132">
    <property type="entry name" value="Ribosomal_uL5"/>
</dbReference>
<evidence type="ECO:0000259" key="7">
    <source>
        <dbReference type="Pfam" id="PF00281"/>
    </source>
</evidence>
<dbReference type="GO" id="GO:1990904">
    <property type="term" value="C:ribonucleoprotein complex"/>
    <property type="evidence" value="ECO:0007669"/>
    <property type="project" value="UniProtKB-KW"/>
</dbReference>
<evidence type="ECO:0000256" key="5">
    <source>
        <dbReference type="ARBA" id="ARBA00035461"/>
    </source>
</evidence>
<dbReference type="GO" id="GO:0005840">
    <property type="term" value="C:ribosome"/>
    <property type="evidence" value="ECO:0007669"/>
    <property type="project" value="UniProtKB-KW"/>
</dbReference>
<proteinExistence type="inferred from homology"/>
<dbReference type="AlphaFoldDB" id="A0A2M7CQL6"/>
<keyword evidence="2 6" id="KW-0689">Ribosomal protein</keyword>
<dbReference type="GO" id="GO:0003735">
    <property type="term" value="F:structural constituent of ribosome"/>
    <property type="evidence" value="ECO:0007669"/>
    <property type="project" value="InterPro"/>
</dbReference>
<comment type="caution">
    <text evidence="9">The sequence shown here is derived from an EMBL/GenBank/DDBJ whole genome shotgun (WGS) entry which is preliminary data.</text>
</comment>